<dbReference type="Gene3D" id="1.10.10.60">
    <property type="entry name" value="Homeodomain-like"/>
    <property type="match status" value="1"/>
</dbReference>
<keyword evidence="2" id="KW-1185">Reference proteome</keyword>
<organism evidence="1 2">
    <name type="scientific">Desulfofundulus thermobenzoicus</name>
    <dbReference type="NCBI Taxonomy" id="29376"/>
    <lineage>
        <taxon>Bacteria</taxon>
        <taxon>Bacillati</taxon>
        <taxon>Bacillota</taxon>
        <taxon>Clostridia</taxon>
        <taxon>Eubacteriales</taxon>
        <taxon>Peptococcaceae</taxon>
        <taxon>Desulfofundulus</taxon>
    </lineage>
</organism>
<proteinExistence type="predicted"/>
<reference evidence="1 2" key="1">
    <citation type="submission" date="2019-10" db="EMBL/GenBank/DDBJ databases">
        <title>Comparative genomics of sulfur disproportionating microorganisms.</title>
        <authorList>
            <person name="Ward L.M."/>
            <person name="Bertran E."/>
            <person name="Johnston D."/>
        </authorList>
    </citation>
    <scope>NUCLEOTIDE SEQUENCE [LARGE SCALE GENOMIC DNA]</scope>
    <source>
        <strain evidence="1 2">DSM 14055</strain>
    </source>
</reference>
<dbReference type="RefSeq" id="WP_152948089.1">
    <property type="nucleotide sequence ID" value="NZ_WHYR01000057.1"/>
</dbReference>
<accession>A0A6N7IVX6</accession>
<comment type="caution">
    <text evidence="1">The sequence shown here is derived from an EMBL/GenBank/DDBJ whole genome shotgun (WGS) entry which is preliminary data.</text>
</comment>
<evidence type="ECO:0000313" key="2">
    <source>
        <dbReference type="Proteomes" id="UP000441717"/>
    </source>
</evidence>
<dbReference type="EMBL" id="WHYR01000057">
    <property type="protein sequence ID" value="MQL53627.1"/>
    <property type="molecule type" value="Genomic_DNA"/>
</dbReference>
<gene>
    <name evidence="1" type="ORF">GFC01_15420</name>
</gene>
<protein>
    <submittedName>
        <fullName evidence="1">Uncharacterized protein</fullName>
    </submittedName>
</protein>
<name>A0A6N7IVX6_9FIRM</name>
<evidence type="ECO:0000313" key="1">
    <source>
        <dbReference type="EMBL" id="MQL53627.1"/>
    </source>
</evidence>
<dbReference type="AlphaFoldDB" id="A0A6N7IVX6"/>
<dbReference type="Proteomes" id="UP000441717">
    <property type="component" value="Unassembled WGS sequence"/>
</dbReference>
<sequence>MENHDIDSIINNLHQLNEIELRKLAKSLLSHDYSFEEIAKTLGVTEKNVCNWLCSSTLTEAEWEEMKSILEQAKRDAGPSECEKCLCNICCRYVDFESCNEYSFDRELGGCEKGGCITCNGHMRNNCDDFIKNNSY</sequence>
<dbReference type="OrthoDB" id="9871836at2"/>